<reference evidence="2" key="1">
    <citation type="submission" date="2022-02" db="EMBL/GenBank/DDBJ databases">
        <authorList>
            <person name="Henning P.M."/>
            <person name="McCubbin A.G."/>
            <person name="Shore J.S."/>
        </authorList>
    </citation>
    <scope>NUCLEOTIDE SEQUENCE</scope>
    <source>
        <strain evidence="2">F60SS</strain>
        <tissue evidence="2">Leaves</tissue>
    </source>
</reference>
<dbReference type="PANTHER" id="PTHR33264">
    <property type="entry name" value="EXPRESSED PROTEIN"/>
    <property type="match status" value="1"/>
</dbReference>
<proteinExistence type="predicted"/>
<protein>
    <submittedName>
        <fullName evidence="2">Uncharacterized protein</fullName>
    </submittedName>
</protein>
<accession>A0A9Q0J1V2</accession>
<dbReference type="OrthoDB" id="850637at2759"/>
<dbReference type="AlphaFoldDB" id="A0A9Q0J1V2"/>
<reference evidence="2" key="2">
    <citation type="journal article" date="2023" name="Plants (Basel)">
        <title>Annotation of the Turnera subulata (Passifloraceae) Draft Genome Reveals the S-Locus Evolved after the Divergence of Turneroideae from Passifloroideae in a Stepwise Manner.</title>
        <authorList>
            <person name="Henning P.M."/>
            <person name="Roalson E.H."/>
            <person name="Mir W."/>
            <person name="McCubbin A.G."/>
            <person name="Shore J.S."/>
        </authorList>
    </citation>
    <scope>NUCLEOTIDE SEQUENCE</scope>
    <source>
        <strain evidence="2">F60SS</strain>
    </source>
</reference>
<evidence type="ECO:0000256" key="1">
    <source>
        <dbReference type="SAM" id="MobiDB-lite"/>
    </source>
</evidence>
<feature type="region of interest" description="Disordered" evidence="1">
    <location>
        <begin position="101"/>
        <end position="169"/>
    </location>
</feature>
<dbReference type="Proteomes" id="UP001141552">
    <property type="component" value="Unassembled WGS sequence"/>
</dbReference>
<dbReference type="EMBL" id="JAKUCV010006957">
    <property type="protein sequence ID" value="KAJ4825269.1"/>
    <property type="molecule type" value="Genomic_DNA"/>
</dbReference>
<feature type="region of interest" description="Disordered" evidence="1">
    <location>
        <begin position="22"/>
        <end position="54"/>
    </location>
</feature>
<evidence type="ECO:0000313" key="2">
    <source>
        <dbReference type="EMBL" id="KAJ4825269.1"/>
    </source>
</evidence>
<feature type="compositionally biased region" description="Basic residues" evidence="1">
    <location>
        <begin position="101"/>
        <end position="116"/>
    </location>
</feature>
<evidence type="ECO:0000313" key="3">
    <source>
        <dbReference type="Proteomes" id="UP001141552"/>
    </source>
</evidence>
<keyword evidence="3" id="KW-1185">Reference proteome</keyword>
<feature type="compositionally biased region" description="Acidic residues" evidence="1">
    <location>
        <begin position="155"/>
        <end position="169"/>
    </location>
</feature>
<feature type="compositionally biased region" description="Basic and acidic residues" evidence="1">
    <location>
        <begin position="132"/>
        <end position="148"/>
    </location>
</feature>
<gene>
    <name evidence="2" type="ORF">Tsubulata_048304</name>
</gene>
<organism evidence="2 3">
    <name type="scientific">Turnera subulata</name>
    <dbReference type="NCBI Taxonomy" id="218843"/>
    <lineage>
        <taxon>Eukaryota</taxon>
        <taxon>Viridiplantae</taxon>
        <taxon>Streptophyta</taxon>
        <taxon>Embryophyta</taxon>
        <taxon>Tracheophyta</taxon>
        <taxon>Spermatophyta</taxon>
        <taxon>Magnoliopsida</taxon>
        <taxon>eudicotyledons</taxon>
        <taxon>Gunneridae</taxon>
        <taxon>Pentapetalae</taxon>
        <taxon>rosids</taxon>
        <taxon>fabids</taxon>
        <taxon>Malpighiales</taxon>
        <taxon>Passifloraceae</taxon>
        <taxon>Turnera</taxon>
    </lineage>
</organism>
<comment type="caution">
    <text evidence="2">The sequence shown here is derived from an EMBL/GenBank/DDBJ whole genome shotgun (WGS) entry which is preliminary data.</text>
</comment>
<dbReference type="PANTHER" id="PTHR33264:SF8">
    <property type="entry name" value="EXPRESSED PROTEIN"/>
    <property type="match status" value="1"/>
</dbReference>
<name>A0A9Q0J1V2_9ROSI</name>
<sequence>MTVLLNGKNATAGAPRVVLPRRDNRSGIPAAGGYPMTPSTGAEGAGPVPGGKKKKKKKALGEVAGGTAAECAAVCCCCPCALMDLLVLAVVKVPAGLCKKAKRRRRQMRKKKRRQHQPLLAEEPTSSVGGVSREDLEREVREFVENWKKKGSGGGDDEDGDDKESEDETLNLEREMWAQFCATGFWRSPSQREIA</sequence>